<accession>A0AAP3CF84</accession>
<dbReference type="GeneID" id="76986622"/>
<keyword evidence="1" id="KW-0732">Signal</keyword>
<dbReference type="EMBL" id="JALAOH010000004">
    <property type="protein sequence ID" value="MCY8315374.1"/>
    <property type="molecule type" value="Genomic_DNA"/>
</dbReference>
<dbReference type="AlphaFoldDB" id="A0AAP3CF84"/>
<reference evidence="2" key="1">
    <citation type="submission" date="2022-02" db="EMBL/GenBank/DDBJ databases">
        <title>Crop Bioprotection Bacillus Genome Sequencing.</title>
        <authorList>
            <person name="Dunlap C."/>
        </authorList>
    </citation>
    <scope>NUCLEOTIDE SEQUENCE</scope>
    <source>
        <strain evidence="2">98-1</strain>
    </source>
</reference>
<dbReference type="Proteomes" id="UP001067121">
    <property type="component" value="Unassembled WGS sequence"/>
</dbReference>
<evidence type="ECO:0000256" key="1">
    <source>
        <dbReference type="SAM" id="SignalP"/>
    </source>
</evidence>
<feature type="chain" id="PRO_5042866032" evidence="1">
    <location>
        <begin position="20"/>
        <end position="51"/>
    </location>
</feature>
<proteinExistence type="predicted"/>
<sequence>MIIAFKIVFVNIFSLQHNAAIDVSLTAAYAMHTLKINIRRKSFHQQMYHTF</sequence>
<protein>
    <submittedName>
        <fullName evidence="2">Uncharacterized protein</fullName>
    </submittedName>
</protein>
<feature type="signal peptide" evidence="1">
    <location>
        <begin position="1"/>
        <end position="19"/>
    </location>
</feature>
<evidence type="ECO:0000313" key="3">
    <source>
        <dbReference type="Proteomes" id="UP001067121"/>
    </source>
</evidence>
<evidence type="ECO:0000313" key="2">
    <source>
        <dbReference type="EMBL" id="MCY8315374.1"/>
    </source>
</evidence>
<gene>
    <name evidence="2" type="ORF">MOC71_01125</name>
</gene>
<organism evidence="2 3">
    <name type="scientific">Bacillus vallismortis</name>
    <dbReference type="NCBI Taxonomy" id="72361"/>
    <lineage>
        <taxon>Bacteria</taxon>
        <taxon>Bacillati</taxon>
        <taxon>Bacillota</taxon>
        <taxon>Bacilli</taxon>
        <taxon>Bacillales</taxon>
        <taxon>Bacillaceae</taxon>
        <taxon>Bacillus</taxon>
    </lineage>
</organism>
<comment type="caution">
    <text evidence="2">The sequence shown here is derived from an EMBL/GenBank/DDBJ whole genome shotgun (WGS) entry which is preliminary data.</text>
</comment>
<name>A0AAP3CF84_BACVA</name>
<dbReference type="RefSeq" id="WP_052331635.1">
    <property type="nucleotide sequence ID" value="NZ_CBDIAD010000033.1"/>
</dbReference>